<dbReference type="CDD" id="cd04301">
    <property type="entry name" value="NAT_SF"/>
    <property type="match status" value="1"/>
</dbReference>
<feature type="domain" description="N-acetyltransferase" evidence="1">
    <location>
        <begin position="16"/>
        <end position="186"/>
    </location>
</feature>
<keyword evidence="3" id="KW-1185">Reference proteome</keyword>
<dbReference type="OrthoDB" id="9782266at2"/>
<dbReference type="PROSITE" id="PS51186">
    <property type="entry name" value="GNAT"/>
    <property type="match status" value="1"/>
</dbReference>
<sequence length="188" mass="20979">MHSLNLLPTDWETKRFRIRRIQAAEAGQVQDFYEKVMPSTGWNEGTFNPTYISDAMAGKPELPPNGEVGRVLMQLAERKESGEEQDIAALIEMYHGYPGEQDLYIGLFGIDPNYRGLGYGKEIVAGIVQAASELGFEKVRVAVDLKNWPGLRFWIGCGFTEAVKVKGEWEHGEEAIAVIELAMSIEKG</sequence>
<dbReference type="InterPro" id="IPR016181">
    <property type="entry name" value="Acyl_CoA_acyltransferase"/>
</dbReference>
<dbReference type="EMBL" id="NMUQ01000003">
    <property type="protein sequence ID" value="OXM13410.1"/>
    <property type="molecule type" value="Genomic_DNA"/>
</dbReference>
<name>A0A229NU65_9BACL</name>
<gene>
    <name evidence="2" type="ORF">CGZ75_20350</name>
</gene>
<dbReference type="InterPro" id="IPR000182">
    <property type="entry name" value="GNAT_dom"/>
</dbReference>
<reference evidence="2 3" key="1">
    <citation type="submission" date="2017-07" db="EMBL/GenBank/DDBJ databases">
        <title>Paenibacillus herberti R33 genome sequencing and assembly.</title>
        <authorList>
            <person name="Su W."/>
        </authorList>
    </citation>
    <scope>NUCLEOTIDE SEQUENCE [LARGE SCALE GENOMIC DNA]</scope>
    <source>
        <strain evidence="2 3">R33</strain>
    </source>
</reference>
<dbReference type="Proteomes" id="UP000215145">
    <property type="component" value="Unassembled WGS sequence"/>
</dbReference>
<comment type="caution">
    <text evidence="2">The sequence shown here is derived from an EMBL/GenBank/DDBJ whole genome shotgun (WGS) entry which is preliminary data.</text>
</comment>
<organism evidence="2 3">
    <name type="scientific">Paenibacillus herberti</name>
    <dbReference type="NCBI Taxonomy" id="1619309"/>
    <lineage>
        <taxon>Bacteria</taxon>
        <taxon>Bacillati</taxon>
        <taxon>Bacillota</taxon>
        <taxon>Bacilli</taxon>
        <taxon>Bacillales</taxon>
        <taxon>Paenibacillaceae</taxon>
        <taxon>Paenibacillus</taxon>
    </lineage>
</organism>
<dbReference type="RefSeq" id="WP_089526116.1">
    <property type="nucleotide sequence ID" value="NZ_NMUQ01000003.1"/>
</dbReference>
<evidence type="ECO:0000259" key="1">
    <source>
        <dbReference type="PROSITE" id="PS51186"/>
    </source>
</evidence>
<dbReference type="Gene3D" id="3.40.630.30">
    <property type="match status" value="1"/>
</dbReference>
<dbReference type="Pfam" id="PF00583">
    <property type="entry name" value="Acetyltransf_1"/>
    <property type="match status" value="1"/>
</dbReference>
<proteinExistence type="predicted"/>
<evidence type="ECO:0000313" key="2">
    <source>
        <dbReference type="EMBL" id="OXM13410.1"/>
    </source>
</evidence>
<protein>
    <recommendedName>
        <fullName evidence="1">N-acetyltransferase domain-containing protein</fullName>
    </recommendedName>
</protein>
<dbReference type="GO" id="GO:0016747">
    <property type="term" value="F:acyltransferase activity, transferring groups other than amino-acyl groups"/>
    <property type="evidence" value="ECO:0007669"/>
    <property type="project" value="InterPro"/>
</dbReference>
<accession>A0A229NU65</accession>
<evidence type="ECO:0000313" key="3">
    <source>
        <dbReference type="Proteomes" id="UP000215145"/>
    </source>
</evidence>
<dbReference type="SUPFAM" id="SSF55729">
    <property type="entry name" value="Acyl-CoA N-acyltransferases (Nat)"/>
    <property type="match status" value="1"/>
</dbReference>
<dbReference type="AlphaFoldDB" id="A0A229NU65"/>